<evidence type="ECO:0000313" key="2">
    <source>
        <dbReference type="EMBL" id="KRK19221.1"/>
    </source>
</evidence>
<dbReference type="InterPro" id="IPR011257">
    <property type="entry name" value="DNA_glycosylase"/>
</dbReference>
<comment type="caution">
    <text evidence="2">The sequence shown here is derived from an EMBL/GenBank/DDBJ whole genome shotgun (WGS) entry which is preliminary data.</text>
</comment>
<feature type="binding site" evidence="1">
    <location>
        <position position="18"/>
    </location>
    <ligand>
        <name>Zn(2+)</name>
        <dbReference type="ChEBI" id="CHEBI:29105"/>
    </ligand>
</feature>
<dbReference type="Gene3D" id="1.10.340.30">
    <property type="entry name" value="Hypothetical protein, domain 2"/>
    <property type="match status" value="1"/>
</dbReference>
<evidence type="ECO:0000313" key="3">
    <source>
        <dbReference type="Proteomes" id="UP000051181"/>
    </source>
</evidence>
<gene>
    <name evidence="2" type="ORF">FD22_GL000782</name>
</gene>
<dbReference type="GO" id="GO:0006284">
    <property type="term" value="P:base-excision repair"/>
    <property type="evidence" value="ECO:0007669"/>
    <property type="project" value="InterPro"/>
</dbReference>
<dbReference type="eggNOG" id="COG2818">
    <property type="taxonomic scope" value="Bacteria"/>
</dbReference>
<dbReference type="GeneID" id="65916822"/>
<dbReference type="Proteomes" id="UP000051181">
    <property type="component" value="Unassembled WGS sequence"/>
</dbReference>
<feature type="binding site" evidence="1">
    <location>
        <position position="176"/>
    </location>
    <ligand>
        <name>Zn(2+)</name>
        <dbReference type="ChEBI" id="CHEBI:29105"/>
    </ligand>
</feature>
<name>A0A0R1FC30_9LACO</name>
<dbReference type="GO" id="GO:0008725">
    <property type="term" value="F:DNA-3-methyladenine glycosylase activity"/>
    <property type="evidence" value="ECO:0007669"/>
    <property type="project" value="InterPro"/>
</dbReference>
<dbReference type="InterPro" id="IPR005019">
    <property type="entry name" value="Adenine_glyco"/>
</dbReference>
<keyword evidence="1" id="KW-0862">Zinc</keyword>
<reference evidence="2 3" key="1">
    <citation type="journal article" date="2015" name="Genome Announc.">
        <title>Expanding the biotechnology potential of lactobacilli through comparative genomics of 213 strains and associated genera.</title>
        <authorList>
            <person name="Sun Z."/>
            <person name="Harris H.M."/>
            <person name="McCann A."/>
            <person name="Guo C."/>
            <person name="Argimon S."/>
            <person name="Zhang W."/>
            <person name="Yang X."/>
            <person name="Jeffery I.B."/>
            <person name="Cooney J.C."/>
            <person name="Kagawa T.F."/>
            <person name="Liu W."/>
            <person name="Song Y."/>
            <person name="Salvetti E."/>
            <person name="Wrobel A."/>
            <person name="Rasinkangas P."/>
            <person name="Parkhill J."/>
            <person name="Rea M.C."/>
            <person name="O'Sullivan O."/>
            <person name="Ritari J."/>
            <person name="Douillard F.P."/>
            <person name="Paul Ross R."/>
            <person name="Yang R."/>
            <person name="Briner A.E."/>
            <person name="Felis G.E."/>
            <person name="de Vos W.M."/>
            <person name="Barrangou R."/>
            <person name="Klaenhammer T.R."/>
            <person name="Caufield P.W."/>
            <person name="Cui Y."/>
            <person name="Zhang H."/>
            <person name="O'Toole P.W."/>
        </authorList>
    </citation>
    <scope>NUCLEOTIDE SEQUENCE [LARGE SCALE GENOMIC DNA]</scope>
    <source>
        <strain evidence="2 3">DSM 20001</strain>
    </source>
</reference>
<dbReference type="GO" id="GO:0046872">
    <property type="term" value="F:metal ion binding"/>
    <property type="evidence" value="ECO:0007669"/>
    <property type="project" value="UniProtKB-KW"/>
</dbReference>
<dbReference type="PANTHER" id="PTHR30037">
    <property type="entry name" value="DNA-3-METHYLADENINE GLYCOSYLASE 1"/>
    <property type="match status" value="1"/>
</dbReference>
<feature type="binding site" evidence="1">
    <location>
        <position position="7"/>
    </location>
    <ligand>
        <name>Zn(2+)</name>
        <dbReference type="ChEBI" id="CHEBI:29105"/>
    </ligand>
</feature>
<dbReference type="EMBL" id="AZCN01000002">
    <property type="protein sequence ID" value="KRK19221.1"/>
    <property type="molecule type" value="Genomic_DNA"/>
</dbReference>
<protein>
    <submittedName>
        <fullName evidence="2">DNA-3-methyladenine glycosylase</fullName>
    </submittedName>
</protein>
<dbReference type="RefSeq" id="WP_010009754.1">
    <property type="nucleotide sequence ID" value="NZ_AZCN01000002.1"/>
</dbReference>
<keyword evidence="1" id="KW-0479">Metal-binding</keyword>
<dbReference type="PANTHER" id="PTHR30037:SF4">
    <property type="entry name" value="DNA-3-METHYLADENINE GLYCOSYLASE I"/>
    <property type="match status" value="1"/>
</dbReference>
<accession>A0A0R1FC30</accession>
<dbReference type="InterPro" id="IPR052891">
    <property type="entry name" value="DNA-3mA_glycosylase"/>
</dbReference>
<feature type="binding site" evidence="1">
    <location>
        <position position="172"/>
    </location>
    <ligand>
        <name>Zn(2+)</name>
        <dbReference type="ChEBI" id="CHEBI:29105"/>
    </ligand>
</feature>
<evidence type="ECO:0000256" key="1">
    <source>
        <dbReference type="PIRSR" id="PIRSR605019-1"/>
    </source>
</evidence>
<sequence>MLEQQRCPWAQQQLRVFHDQEWAVPVTAEDELFKLLALQVWQSGLSQSVLLRKRAAICATFHDLAPEWLRQTETQVLLDRLADPALIRNRRKLLAIQHNAFALDALHQQDESLCYLLWQRTRKTHFTTATAIPRYDETAVRLAAQLKKVGFQFMGPTNCYALLATAGVLNLHLTSCWRYPVINRAQQMVKESLGF</sequence>
<dbReference type="SUPFAM" id="SSF48150">
    <property type="entry name" value="DNA-glycosylase"/>
    <property type="match status" value="1"/>
</dbReference>
<dbReference type="Pfam" id="PF03352">
    <property type="entry name" value="Adenine_glyco"/>
    <property type="match status" value="1"/>
</dbReference>
<dbReference type="AlphaFoldDB" id="A0A0R1FC30"/>
<proteinExistence type="predicted"/>
<organism evidence="2 3">
    <name type="scientific">Loigolactobacillus coryniformis subsp. coryniformis KCTC 3167 = DSM 20001</name>
    <dbReference type="NCBI Taxonomy" id="913848"/>
    <lineage>
        <taxon>Bacteria</taxon>
        <taxon>Bacillati</taxon>
        <taxon>Bacillota</taxon>
        <taxon>Bacilli</taxon>
        <taxon>Lactobacillales</taxon>
        <taxon>Lactobacillaceae</taxon>
        <taxon>Loigolactobacillus</taxon>
    </lineage>
</organism>
<dbReference type="PATRIC" id="fig|913848.6.peg.811"/>